<reference evidence="11" key="1">
    <citation type="journal article" date="2019" name="Int. J. Syst. Evol. Microbiol.">
        <title>The Global Catalogue of Microorganisms (GCM) 10K type strain sequencing project: providing services to taxonomists for standard genome sequencing and annotation.</title>
        <authorList>
            <consortium name="The Broad Institute Genomics Platform"/>
            <consortium name="The Broad Institute Genome Sequencing Center for Infectious Disease"/>
            <person name="Wu L."/>
            <person name="Ma J."/>
        </authorList>
    </citation>
    <scope>NUCLEOTIDE SEQUENCE [LARGE SCALE GENOMIC DNA]</scope>
    <source>
        <strain evidence="11">JCM 3106</strain>
    </source>
</reference>
<keyword evidence="11" id="KW-1185">Reference proteome</keyword>
<evidence type="ECO:0000256" key="1">
    <source>
        <dbReference type="ARBA" id="ARBA00004651"/>
    </source>
</evidence>
<dbReference type="PANTHER" id="PTHR43386">
    <property type="entry name" value="OLIGOPEPTIDE TRANSPORT SYSTEM PERMEASE PROTEIN APPC"/>
    <property type="match status" value="1"/>
</dbReference>
<feature type="transmembrane region" description="Helical" evidence="7">
    <location>
        <begin position="56"/>
        <end position="76"/>
    </location>
</feature>
<dbReference type="InterPro" id="IPR025966">
    <property type="entry name" value="OppC_N"/>
</dbReference>
<feature type="domain" description="ABC transmembrane type-1" evidence="9">
    <location>
        <begin position="114"/>
        <end position="308"/>
    </location>
</feature>
<keyword evidence="5 7" id="KW-1133">Transmembrane helix</keyword>
<evidence type="ECO:0000313" key="11">
    <source>
        <dbReference type="Proteomes" id="UP001499930"/>
    </source>
</evidence>
<evidence type="ECO:0000256" key="2">
    <source>
        <dbReference type="ARBA" id="ARBA00022448"/>
    </source>
</evidence>
<gene>
    <name evidence="10" type="ORF">GCM10017559_81910</name>
</gene>
<dbReference type="Pfam" id="PF00528">
    <property type="entry name" value="BPD_transp_1"/>
    <property type="match status" value="1"/>
</dbReference>
<dbReference type="PANTHER" id="PTHR43386:SF1">
    <property type="entry name" value="D,D-DIPEPTIDE TRANSPORT SYSTEM PERMEASE PROTEIN DDPC-RELATED"/>
    <property type="match status" value="1"/>
</dbReference>
<proteinExistence type="inferred from homology"/>
<keyword evidence="2 7" id="KW-0813">Transport</keyword>
<keyword evidence="6 7" id="KW-0472">Membrane</keyword>
<organism evidence="10 11">
    <name type="scientific">Streptosporangium longisporum</name>
    <dbReference type="NCBI Taxonomy" id="46187"/>
    <lineage>
        <taxon>Bacteria</taxon>
        <taxon>Bacillati</taxon>
        <taxon>Actinomycetota</taxon>
        <taxon>Actinomycetes</taxon>
        <taxon>Streptosporangiales</taxon>
        <taxon>Streptosporangiaceae</taxon>
        <taxon>Streptosporangium</taxon>
    </lineage>
</organism>
<evidence type="ECO:0000259" key="9">
    <source>
        <dbReference type="PROSITE" id="PS50928"/>
    </source>
</evidence>
<dbReference type="RefSeq" id="WP_344907636.1">
    <property type="nucleotide sequence ID" value="NZ_BAAAWD010000031.1"/>
</dbReference>
<dbReference type="PROSITE" id="PS50928">
    <property type="entry name" value="ABC_TM1"/>
    <property type="match status" value="1"/>
</dbReference>
<evidence type="ECO:0000256" key="3">
    <source>
        <dbReference type="ARBA" id="ARBA00022475"/>
    </source>
</evidence>
<feature type="transmembrane region" description="Helical" evidence="7">
    <location>
        <begin position="116"/>
        <end position="141"/>
    </location>
</feature>
<feature type="transmembrane region" description="Helical" evidence="7">
    <location>
        <begin position="236"/>
        <end position="260"/>
    </location>
</feature>
<dbReference type="Proteomes" id="UP001499930">
    <property type="component" value="Unassembled WGS sequence"/>
</dbReference>
<feature type="region of interest" description="Disordered" evidence="8">
    <location>
        <begin position="1"/>
        <end position="35"/>
    </location>
</feature>
<dbReference type="Pfam" id="PF12911">
    <property type="entry name" value="OppC_N"/>
    <property type="match status" value="1"/>
</dbReference>
<dbReference type="SUPFAM" id="SSF161098">
    <property type="entry name" value="MetI-like"/>
    <property type="match status" value="1"/>
</dbReference>
<keyword evidence="4 7" id="KW-0812">Transmembrane</keyword>
<dbReference type="Gene3D" id="1.10.3720.10">
    <property type="entry name" value="MetI-like"/>
    <property type="match status" value="1"/>
</dbReference>
<feature type="compositionally biased region" description="Low complexity" evidence="8">
    <location>
        <begin position="14"/>
        <end position="24"/>
    </location>
</feature>
<dbReference type="EMBL" id="BAAAWD010000031">
    <property type="protein sequence ID" value="GAA3040898.1"/>
    <property type="molecule type" value="Genomic_DNA"/>
</dbReference>
<evidence type="ECO:0000256" key="7">
    <source>
        <dbReference type="RuleBase" id="RU363032"/>
    </source>
</evidence>
<dbReference type="InterPro" id="IPR050366">
    <property type="entry name" value="BP-dependent_transpt_permease"/>
</dbReference>
<comment type="caution">
    <text evidence="10">The sequence shown here is derived from an EMBL/GenBank/DDBJ whole genome shotgun (WGS) entry which is preliminary data.</text>
</comment>
<evidence type="ECO:0000313" key="10">
    <source>
        <dbReference type="EMBL" id="GAA3040898.1"/>
    </source>
</evidence>
<name>A0ABP6LE51_9ACTN</name>
<evidence type="ECO:0000256" key="5">
    <source>
        <dbReference type="ARBA" id="ARBA00022989"/>
    </source>
</evidence>
<evidence type="ECO:0000256" key="6">
    <source>
        <dbReference type="ARBA" id="ARBA00023136"/>
    </source>
</evidence>
<comment type="similarity">
    <text evidence="7">Belongs to the binding-protein-dependent transport system permease family.</text>
</comment>
<protein>
    <submittedName>
        <fullName evidence="10">ABC transporter permease</fullName>
    </submittedName>
</protein>
<dbReference type="InterPro" id="IPR000515">
    <property type="entry name" value="MetI-like"/>
</dbReference>
<accession>A0ABP6LE51</accession>
<comment type="subcellular location">
    <subcellularLocation>
        <location evidence="1 7">Cell membrane</location>
        <topology evidence="1 7">Multi-pass membrane protein</topology>
    </subcellularLocation>
</comment>
<feature type="transmembrane region" description="Helical" evidence="7">
    <location>
        <begin position="286"/>
        <end position="308"/>
    </location>
</feature>
<dbReference type="InterPro" id="IPR035906">
    <property type="entry name" value="MetI-like_sf"/>
</dbReference>
<sequence>MTAPTVIPGASGTPEAPGTAEVPGPGVPGTPGARATQRRNFRRGVLRVLRRKPSRIVGVAILAVFAFMGVFGPLLYPARLPRDDDALYAAPSWAHPFGTDFEGTDVLALVVTGARYVLLTALVTAVITVAVGTSVGLFAGFRRGRWDSVLMRITDMKLTIPALPLLLVLSTVWKFTGPLQMGLVLGLLGWGGVARAVRAQTLSLRERGFIEAARGLGLSTRHIIGRELLPSMAPFIAMNMLIAVTGAVYAQVGLFFLGVLPFDANNWGVMLNLAVFGGGALTTTAALPYMLAPLLAILLLTLGIVLVVDAMDEIFNPRLREE</sequence>
<dbReference type="CDD" id="cd06261">
    <property type="entry name" value="TM_PBP2"/>
    <property type="match status" value="1"/>
</dbReference>
<evidence type="ECO:0000256" key="8">
    <source>
        <dbReference type="SAM" id="MobiDB-lite"/>
    </source>
</evidence>
<feature type="transmembrane region" description="Helical" evidence="7">
    <location>
        <begin position="153"/>
        <end position="173"/>
    </location>
</feature>
<keyword evidence="3" id="KW-1003">Cell membrane</keyword>
<evidence type="ECO:0000256" key="4">
    <source>
        <dbReference type="ARBA" id="ARBA00022692"/>
    </source>
</evidence>